<dbReference type="Gene3D" id="3.20.20.300">
    <property type="entry name" value="Glycoside hydrolase, family 3, N-terminal domain"/>
    <property type="match status" value="1"/>
</dbReference>
<comment type="similarity">
    <text evidence="2">Belongs to the glycosyl hydrolase 3 family.</text>
</comment>
<evidence type="ECO:0000256" key="11">
    <source>
        <dbReference type="ARBA" id="ARBA00026107"/>
    </source>
</evidence>
<dbReference type="SMART" id="SM01217">
    <property type="entry name" value="Fn3_like"/>
    <property type="match status" value="1"/>
</dbReference>
<dbReference type="SUPFAM" id="SSF56988">
    <property type="entry name" value="Anthrax protective antigen"/>
    <property type="match status" value="1"/>
</dbReference>
<dbReference type="Pfam" id="PF00933">
    <property type="entry name" value="Glyco_hydro_3"/>
    <property type="match status" value="1"/>
</dbReference>
<keyword evidence="6" id="KW-0325">Glycoprotein</keyword>
<keyword evidence="8" id="KW-0326">Glycosidase</keyword>
<dbReference type="SUPFAM" id="SSF51445">
    <property type="entry name" value="(Trans)glycosidases"/>
    <property type="match status" value="1"/>
</dbReference>
<dbReference type="InterPro" id="IPR001764">
    <property type="entry name" value="Glyco_hydro_3_N"/>
</dbReference>
<dbReference type="InterPro" id="IPR026891">
    <property type="entry name" value="Fn3-like"/>
</dbReference>
<dbReference type="InterPro" id="IPR044993">
    <property type="entry name" value="BXL"/>
</dbReference>
<dbReference type="OMA" id="GVIHDWY"/>
<evidence type="ECO:0000256" key="7">
    <source>
        <dbReference type="ARBA" id="ARBA00023277"/>
    </source>
</evidence>
<dbReference type="eggNOG" id="ENOG502RVG0">
    <property type="taxonomic scope" value="Eukaryota"/>
</dbReference>
<evidence type="ECO:0000256" key="9">
    <source>
        <dbReference type="ARBA" id="ARBA00023326"/>
    </source>
</evidence>
<dbReference type="InterPro" id="IPR036962">
    <property type="entry name" value="Glyco_hydro_3_N_sf"/>
</dbReference>
<keyword evidence="7" id="KW-0119">Carbohydrate metabolism</keyword>
<dbReference type="InterPro" id="IPR037524">
    <property type="entry name" value="PA14/GLEYA"/>
</dbReference>
<gene>
    <name evidence="14" type="ORF">F503_04095</name>
</gene>
<dbReference type="Pfam" id="PF14310">
    <property type="entry name" value="Fn3-like"/>
    <property type="match status" value="1"/>
</dbReference>
<dbReference type="STRING" id="1262450.S3CPL6"/>
<feature type="chain" id="PRO_5004518981" description="xylan 1,4-beta-xylosidase" evidence="12">
    <location>
        <begin position="30"/>
        <end position="965"/>
    </location>
</feature>
<feature type="domain" description="PA14" evidence="13">
    <location>
        <begin position="513"/>
        <end position="694"/>
    </location>
</feature>
<evidence type="ECO:0000256" key="12">
    <source>
        <dbReference type="SAM" id="SignalP"/>
    </source>
</evidence>
<dbReference type="EMBL" id="KE148148">
    <property type="protein sequence ID" value="EPE08508.1"/>
    <property type="molecule type" value="Genomic_DNA"/>
</dbReference>
<evidence type="ECO:0000313" key="14">
    <source>
        <dbReference type="EMBL" id="EPE08508.1"/>
    </source>
</evidence>
<feature type="signal peptide" evidence="12">
    <location>
        <begin position="1"/>
        <end position="29"/>
    </location>
</feature>
<keyword evidence="15" id="KW-1185">Reference proteome</keyword>
<evidence type="ECO:0000256" key="3">
    <source>
        <dbReference type="ARBA" id="ARBA00022651"/>
    </source>
</evidence>
<dbReference type="InterPro" id="IPR017853">
    <property type="entry name" value="GH"/>
</dbReference>
<proteinExistence type="inferred from homology"/>
<keyword evidence="4 12" id="KW-0732">Signal</keyword>
<comment type="pathway">
    <text evidence="1">Glycan degradation; xylan degradation.</text>
</comment>
<evidence type="ECO:0000259" key="13">
    <source>
        <dbReference type="PROSITE" id="PS51820"/>
    </source>
</evidence>
<evidence type="ECO:0000256" key="4">
    <source>
        <dbReference type="ARBA" id="ARBA00022729"/>
    </source>
</evidence>
<dbReference type="SUPFAM" id="SSF52279">
    <property type="entry name" value="Beta-D-glucan exohydrolase, C-terminal domain"/>
    <property type="match status" value="1"/>
</dbReference>
<dbReference type="InterPro" id="IPR036881">
    <property type="entry name" value="Glyco_hydro_3_C_sf"/>
</dbReference>
<dbReference type="Gene3D" id="3.40.50.1700">
    <property type="entry name" value="Glycoside hydrolase family 3 C-terminal domain"/>
    <property type="match status" value="2"/>
</dbReference>
<dbReference type="PANTHER" id="PTHR42721">
    <property type="entry name" value="SUGAR HYDROLASE-RELATED"/>
    <property type="match status" value="1"/>
</dbReference>
<dbReference type="Gene3D" id="2.60.40.10">
    <property type="entry name" value="Immunoglobulins"/>
    <property type="match status" value="1"/>
</dbReference>
<dbReference type="VEuPathDB" id="FungiDB:F503_04095"/>
<dbReference type="GO" id="GO:0046556">
    <property type="term" value="F:alpha-L-arabinofuranosidase activity"/>
    <property type="evidence" value="ECO:0007669"/>
    <property type="project" value="TreeGrafter"/>
</dbReference>
<dbReference type="Pfam" id="PF01915">
    <property type="entry name" value="Glyco_hydro_3_C"/>
    <property type="match status" value="1"/>
</dbReference>
<dbReference type="PROSITE" id="PS51820">
    <property type="entry name" value="PA14"/>
    <property type="match status" value="1"/>
</dbReference>
<dbReference type="InterPro" id="IPR002772">
    <property type="entry name" value="Glyco_hydro_3_C"/>
</dbReference>
<evidence type="ECO:0000256" key="6">
    <source>
        <dbReference type="ARBA" id="ARBA00023180"/>
    </source>
</evidence>
<evidence type="ECO:0000256" key="10">
    <source>
        <dbReference type="ARBA" id="ARBA00024574"/>
    </source>
</evidence>
<dbReference type="InterPro" id="IPR013783">
    <property type="entry name" value="Ig-like_fold"/>
</dbReference>
<sequence>MVTIELGQTTTMRLFAAGLLASLCHGAASTLYHDGMHDQQRIGQPMASWAETLKTAGKDVFIESLIANMTIDDLALQLHLMFAGNLVGNHSYYENSPFTSPVGNIHDLYSLNSSHHNGLQRRNLEASRVPIPFLHFGECLHGVGSFKQSLFPQALGLAATFDTNLVYRVGRAIAAEARSIGIHACFSPVLDLAWDARWGRTQEGWGEDKVVTTHMGVAYARGLSKDGRLSDADAVVPVMKHFAAHGAPESGRNTAPFMGHGMREIIQDIMLPFKAVVELGFVRGVMMAYNEIDGIPAAVHPVLYDKLREWNFDGFVVADDTAVRELNTVHRVAATPEDAIGQWFNAGGMIQFYDYSLDVFVAATKSLVASGTVALSTLQDHVRTLLRVKWDLGLFHQPYIAVGTDAGQLTVDHRPLVLEATQKSIVLLKNANKTLPLSRGTTVALLGPFADTLNYGDYSGTWGQVPAHDAVTLKEALSSHIGGEHITTHWGADSWEYTSQNVIPPYVLSTPDGIAGGLRATYYASVDFTAESVELPDPQVPALDWGVFPPPGLPSTNFSVIWEGLLKSPADGAADIHGHVGVAVGPHSVAKLYIDDVLVVVSGSGPSSCSTIRSNILPWSMVDLENSASSNTTIPPGAAPFTFAPKTVYRVCIEFQAYGELVVLGENENALKSQLLFFWNLVDKQNEDAAAIAVVNADVVVLAVGAAWNSDGENGDRHSLGLPPSQERLVDSVLSQSTAPVILVLFGGRPFSIPQHYASSAAVVSAFFPGPVGGQAIADVLVGQVDPGGARLPRTVPHSLGALPARYNYKPSARSAQYVDATRNTSAPCYPFGHGLSYTMFNIQEFRAVSSSPSASSFSLGDTITFSATVTNTGDRAGSFTMQVYLLGRVSTITQPVRQLVAFKRVDLEAGESAVVSAPPLDVDRYLQILDRTNKYVLERGEYVFVLGENGGDFAVEHGRVVMRV</sequence>
<dbReference type="OrthoDB" id="2123594at2759"/>
<name>S3CPL6_OPHP1</name>
<dbReference type="PRINTS" id="PR00133">
    <property type="entry name" value="GLHYDRLASE3"/>
</dbReference>
<dbReference type="GO" id="GO:0009044">
    <property type="term" value="F:xylan 1,4-beta-xylosidase activity"/>
    <property type="evidence" value="ECO:0007669"/>
    <property type="project" value="UniProtKB-EC"/>
</dbReference>
<dbReference type="Proteomes" id="UP000016923">
    <property type="component" value="Unassembled WGS sequence"/>
</dbReference>
<keyword evidence="5 14" id="KW-0378">Hydrolase</keyword>
<keyword evidence="9" id="KW-0624">Polysaccharide degradation</keyword>
<dbReference type="AlphaFoldDB" id="S3CPL6"/>
<evidence type="ECO:0000256" key="8">
    <source>
        <dbReference type="ARBA" id="ARBA00023295"/>
    </source>
</evidence>
<protein>
    <recommendedName>
        <fullName evidence="11">xylan 1,4-beta-xylosidase</fullName>
        <ecNumber evidence="11">3.2.1.37</ecNumber>
    </recommendedName>
</protein>
<organism evidence="14 15">
    <name type="scientific">Ophiostoma piceae (strain UAMH 11346)</name>
    <name type="common">Sap stain fungus</name>
    <dbReference type="NCBI Taxonomy" id="1262450"/>
    <lineage>
        <taxon>Eukaryota</taxon>
        <taxon>Fungi</taxon>
        <taxon>Dikarya</taxon>
        <taxon>Ascomycota</taxon>
        <taxon>Pezizomycotina</taxon>
        <taxon>Sordariomycetes</taxon>
        <taxon>Sordariomycetidae</taxon>
        <taxon>Ophiostomatales</taxon>
        <taxon>Ophiostomataceae</taxon>
        <taxon>Ophiostoma</taxon>
    </lineage>
</organism>
<dbReference type="GO" id="GO:0031222">
    <property type="term" value="P:arabinan catabolic process"/>
    <property type="evidence" value="ECO:0007669"/>
    <property type="project" value="TreeGrafter"/>
</dbReference>
<dbReference type="PANTHER" id="PTHR42721:SF42">
    <property type="entry name" value="FIBRONECTIN TYPE III-LIKE DOMAIN-CONTAINING PROTEIN"/>
    <property type="match status" value="1"/>
</dbReference>
<evidence type="ECO:0000256" key="5">
    <source>
        <dbReference type="ARBA" id="ARBA00022801"/>
    </source>
</evidence>
<reference evidence="14 15" key="1">
    <citation type="journal article" date="2013" name="BMC Genomics">
        <title>The genome and transcriptome of the pine saprophyte Ophiostoma piceae, and a comparison with the bark beetle-associated pine pathogen Grosmannia clavigera.</title>
        <authorList>
            <person name="Haridas S."/>
            <person name="Wang Y."/>
            <person name="Lim L."/>
            <person name="Massoumi Alamouti S."/>
            <person name="Jackman S."/>
            <person name="Docking R."/>
            <person name="Robertson G."/>
            <person name="Birol I."/>
            <person name="Bohlmann J."/>
            <person name="Breuil C."/>
        </authorList>
    </citation>
    <scope>NUCLEOTIDE SEQUENCE [LARGE SCALE GENOMIC DNA]</scope>
    <source>
        <strain evidence="14 15">UAMH 11346</strain>
    </source>
</reference>
<dbReference type="GO" id="GO:0045493">
    <property type="term" value="P:xylan catabolic process"/>
    <property type="evidence" value="ECO:0007669"/>
    <property type="project" value="UniProtKB-KW"/>
</dbReference>
<evidence type="ECO:0000256" key="2">
    <source>
        <dbReference type="ARBA" id="ARBA00005336"/>
    </source>
</evidence>
<comment type="catalytic activity">
    <reaction evidence="10">
        <text>Hydrolysis of (1-&gt;4)-beta-D-xylans, to remove successive D-xylose residues from the non-reducing termini.</text>
        <dbReference type="EC" id="3.2.1.37"/>
    </reaction>
</comment>
<evidence type="ECO:0000313" key="15">
    <source>
        <dbReference type="Proteomes" id="UP000016923"/>
    </source>
</evidence>
<evidence type="ECO:0000256" key="1">
    <source>
        <dbReference type="ARBA" id="ARBA00004851"/>
    </source>
</evidence>
<dbReference type="EC" id="3.2.1.37" evidence="11"/>
<dbReference type="HOGENOM" id="CLU_004542_5_1_1"/>
<accession>S3CPL6</accession>
<keyword evidence="3" id="KW-0858">Xylan degradation</keyword>